<organism evidence="7 8">
    <name type="scientific">Nitrococcus mobilis Nb-231</name>
    <dbReference type="NCBI Taxonomy" id="314278"/>
    <lineage>
        <taxon>Bacteria</taxon>
        <taxon>Pseudomonadati</taxon>
        <taxon>Pseudomonadota</taxon>
        <taxon>Gammaproteobacteria</taxon>
        <taxon>Chromatiales</taxon>
        <taxon>Ectothiorhodospiraceae</taxon>
        <taxon>Nitrococcus</taxon>
    </lineage>
</organism>
<dbReference type="InterPro" id="IPR036291">
    <property type="entry name" value="NAD(P)-bd_dom_sf"/>
</dbReference>
<dbReference type="eggNOG" id="COG2902">
    <property type="taxonomic scope" value="Bacteria"/>
</dbReference>
<feature type="domain" description="NAD-glutamate dehydrogenase catalytic" evidence="2">
    <location>
        <begin position="728"/>
        <end position="1219"/>
    </location>
</feature>
<evidence type="ECO:0000259" key="3">
    <source>
        <dbReference type="Pfam" id="PF21074"/>
    </source>
</evidence>
<evidence type="ECO:0000259" key="2">
    <source>
        <dbReference type="Pfam" id="PF05088"/>
    </source>
</evidence>
<evidence type="ECO:0000313" key="8">
    <source>
        <dbReference type="Proteomes" id="UP000003374"/>
    </source>
</evidence>
<dbReference type="HOGENOM" id="CLU_003404_1_1_6"/>
<feature type="domain" description="NAD-glutamate dehydrogenase ACT3" evidence="6">
    <location>
        <begin position="552"/>
        <end position="631"/>
    </location>
</feature>
<reference evidence="7 8" key="1">
    <citation type="submission" date="2006-02" db="EMBL/GenBank/DDBJ databases">
        <authorList>
            <person name="Waterbury J."/>
            <person name="Ferriera S."/>
            <person name="Johnson J."/>
            <person name="Kravitz S."/>
            <person name="Halpern A."/>
            <person name="Remington K."/>
            <person name="Beeson K."/>
            <person name="Tran B."/>
            <person name="Rogers Y.-H."/>
            <person name="Friedman R."/>
            <person name="Venter J.C."/>
        </authorList>
    </citation>
    <scope>NUCLEOTIDE SEQUENCE [LARGE SCALE GENOMIC DNA]</scope>
    <source>
        <strain evidence="7 8">Nb-231</strain>
    </source>
</reference>
<dbReference type="Pfam" id="PF05088">
    <property type="entry name" value="Bac_GDH_CD"/>
    <property type="match status" value="1"/>
</dbReference>
<dbReference type="InterPro" id="IPR049062">
    <property type="entry name" value="NAD_Glu_DH_ACT2"/>
</dbReference>
<dbReference type="InterPro" id="IPR028971">
    <property type="entry name" value="NAD-GDH_cat"/>
</dbReference>
<dbReference type="SUPFAM" id="SSF53223">
    <property type="entry name" value="Aminoacid dehydrogenase-like, N-terminal domain"/>
    <property type="match status" value="1"/>
</dbReference>
<proteinExistence type="predicted"/>
<dbReference type="InterPro" id="IPR049064">
    <property type="entry name" value="NAD_Glu_DH_ACT3"/>
</dbReference>
<dbReference type="InterPro" id="IPR049058">
    <property type="entry name" value="NAD_Glu_DH_HM2"/>
</dbReference>
<dbReference type="Gene3D" id="3.40.50.720">
    <property type="entry name" value="NAD(P)-binding Rossmann-like Domain"/>
    <property type="match status" value="1"/>
</dbReference>
<dbReference type="InterPro" id="IPR048381">
    <property type="entry name" value="GDH_C"/>
</dbReference>
<keyword evidence="8" id="KW-1185">Reference proteome</keyword>
<dbReference type="OrthoDB" id="9758052at2"/>
<feature type="domain" description="NAD-glutamate dehydrogenase N-terminal ACT1" evidence="4">
    <location>
        <begin position="36"/>
        <end position="176"/>
    </location>
</feature>
<dbReference type="PANTHER" id="PTHR43403:SF1">
    <property type="entry name" value="NAD-SPECIFIC GLUTAMATE DEHYDROGENASE"/>
    <property type="match status" value="1"/>
</dbReference>
<dbReference type="STRING" id="314278.NB231_10293"/>
<comment type="caution">
    <text evidence="7">The sequence shown here is derived from an EMBL/GenBank/DDBJ whole genome shotgun (WGS) entry which is preliminary data.</text>
</comment>
<dbReference type="Pfam" id="PF21075">
    <property type="entry name" value="GDH_ACT1"/>
    <property type="match status" value="1"/>
</dbReference>
<feature type="domain" description="NAD-specific glutamate dehydrogenase C-terminal" evidence="3">
    <location>
        <begin position="1266"/>
        <end position="1602"/>
    </location>
</feature>
<dbReference type="InterPro" id="IPR024727">
    <property type="entry name" value="NAD_Glu_DH_N_ACT1"/>
</dbReference>
<dbReference type="GO" id="GO:0006538">
    <property type="term" value="P:L-glutamate catabolic process"/>
    <property type="evidence" value="ECO:0007669"/>
    <property type="project" value="InterPro"/>
</dbReference>
<accession>A4BNN6</accession>
<evidence type="ECO:0000313" key="7">
    <source>
        <dbReference type="EMBL" id="EAR22835.1"/>
    </source>
</evidence>
<dbReference type="Pfam" id="PF21077">
    <property type="entry name" value="GDH_ACT3"/>
    <property type="match status" value="1"/>
</dbReference>
<dbReference type="Pfam" id="PF21074">
    <property type="entry name" value="GDH_C"/>
    <property type="match status" value="1"/>
</dbReference>
<dbReference type="SUPFAM" id="SSF51735">
    <property type="entry name" value="NAD(P)-binding Rossmann-fold domains"/>
    <property type="match status" value="1"/>
</dbReference>
<dbReference type="Pfam" id="PF21078">
    <property type="entry name" value="GDH_HM3"/>
    <property type="match status" value="1"/>
</dbReference>
<dbReference type="GO" id="GO:0004069">
    <property type="term" value="F:L-aspartate:2-oxoglutarate aminotransferase activity"/>
    <property type="evidence" value="ECO:0007669"/>
    <property type="project" value="InterPro"/>
</dbReference>
<evidence type="ECO:0000259" key="5">
    <source>
        <dbReference type="Pfam" id="PF21076"/>
    </source>
</evidence>
<dbReference type="Pfam" id="PF21073">
    <property type="entry name" value="GDH_HM1"/>
    <property type="match status" value="1"/>
</dbReference>
<dbReference type="GO" id="GO:0004352">
    <property type="term" value="F:glutamate dehydrogenase (NAD+) activity"/>
    <property type="evidence" value="ECO:0007669"/>
    <property type="project" value="InterPro"/>
</dbReference>
<dbReference type="InterPro" id="IPR046346">
    <property type="entry name" value="Aminoacid_DH-like_N_sf"/>
</dbReference>
<gene>
    <name evidence="7" type="ORF">NB231_10293</name>
</gene>
<evidence type="ECO:0000256" key="1">
    <source>
        <dbReference type="ARBA" id="ARBA00023002"/>
    </source>
</evidence>
<dbReference type="InterPro" id="IPR007780">
    <property type="entry name" value="NAD_Glu_DH_bac"/>
</dbReference>
<dbReference type="Proteomes" id="UP000003374">
    <property type="component" value="Unassembled WGS sequence"/>
</dbReference>
<dbReference type="EMBL" id="AAOF01000002">
    <property type="protein sequence ID" value="EAR22835.1"/>
    <property type="molecule type" value="Genomic_DNA"/>
</dbReference>
<evidence type="ECO:0000259" key="4">
    <source>
        <dbReference type="Pfam" id="PF21075"/>
    </source>
</evidence>
<evidence type="ECO:0000259" key="6">
    <source>
        <dbReference type="Pfam" id="PF21077"/>
    </source>
</evidence>
<dbReference type="PANTHER" id="PTHR43403">
    <property type="entry name" value="NAD-SPECIFIC GLUTAMATE DEHYDROGENASE"/>
    <property type="match status" value="1"/>
</dbReference>
<dbReference type="InterPro" id="IPR049056">
    <property type="entry name" value="NAD_Glu_DH_HM3"/>
</dbReference>
<dbReference type="RefSeq" id="WP_005002233.1">
    <property type="nucleotide sequence ID" value="NZ_CH672427.1"/>
</dbReference>
<name>A4BNN6_9GAMM</name>
<dbReference type="PIRSF" id="PIRSF036761">
    <property type="entry name" value="GDH_Mll4104"/>
    <property type="match status" value="1"/>
</dbReference>
<dbReference type="Pfam" id="PF21079">
    <property type="entry name" value="GDH_HM2"/>
    <property type="match status" value="1"/>
</dbReference>
<dbReference type="Pfam" id="PF21076">
    <property type="entry name" value="GDH_ACT2"/>
    <property type="match status" value="1"/>
</dbReference>
<protein>
    <submittedName>
        <fullName evidence="7">NAD-glutamate dehydrogenase</fullName>
    </submittedName>
</protein>
<keyword evidence="1" id="KW-0560">Oxidoreductase</keyword>
<dbReference type="InterPro" id="IPR049059">
    <property type="entry name" value="NAD_Glu_DH_HM1"/>
</dbReference>
<sequence>MNQGTDKGQKTRAIEAVIAQAQAHWPIDTAPQVGSFVRHYFAGVAPEDMAIRRVDDLGGIARSHWGLGCTREPGQPLIHVYNPAPEQHGWQSSHTILQIVTDDMPFLVDSVSMALNGLGLTIHLVIHPVLTVRRDQQGHLQQVCEPAEQQATRHEAWMHFEIDRQTEPQCLQEIQRATAAVLEDVRVAVEDWQPMREQLARVISGLPRNRPPVAADALEEVLEFLCWIRDDHFTFLGYRRYDLCRSRTGDELRAVADSGLGLLRQTSAHQLSSSFAVLPENVRSRARDPEPLILTKSNSRSSVHRPGYLDYIGIKRYDHEGEVIGEHRFLGLFTSSAYNRSPRAIPLLRRKVACVLERAKLRANSHAGKALANILETHPRDELFQASIDELYDIALGILHLQERQRVRLFVRYDAYQRFVSCLVFAPRERYNTEIRQRMEAILQEAFGGSQSEFSVQISESILARIHFIVRLKESGRPAYDHAALEQALADTMRSWPGRLAEALRDHYGEETGNRLFNRYGKGFNAAYREDTDPRTAVHDIELLETLQQAGDLAIRLYRPPQAREGLLRFKLFHAERPIILSDVLPVLENMGVRVIDERPYTMECSGEGVACWIDDFGLCYAGPGQLEAERIRETFQETFAAVWRRQAENDGFNRLVLTAELAWRDIVILRAYAKYLHQVGTAFSQNYVEDTLAGNPQITPELITLFKASFDPRYQGDERPAAIAERIEGLLEAVASLDEDRILRRLLAAIQATVRTNYFRTDSAGNPQDFLSLKLRPQAIPHMPKPVPAYEIYVYSPRVEGVHLRGGKVARGGIRWSERREDFRTEILGLMKAQMVKNAVIVPVGAKGGFVCKNLPEDRQALPAEVQACYRIFIRGLLDVTDNITEGRVVPPPNVVRHDDDDPYLVVAADKGTARFSDFANEIAAEYDFWLCDAFASGGSTGYDHKKMGITARGAWEAVKRHFREMGRDVHSEPFTAIGIGDMSGDVFGNGLLRSRQTRLIAAFDHRHIFIDPNPNAESSYRERQRLFGLERSSWADYDQTLISEGGGVWSRHEKSITLSPQVQSALATRAERLTPNELISTILRAPADLLWNGGIGTYVKASTESHAEVGDKTNDAVRIDADELRCQIIGEGGNLGLSQLGRVEFALAGGRINTDAIDNSGGVDCSDHEVNIKILLNRVADEGGLTLKQRNELLMDMTETVAELVLHNNYRQSESLTLYQARAPELLDEQLRFMRELEHRGHLDRRVEQLPDDEGIAERQKAGIGLTRPELAVLQAYAKIDAYETILRAEEPPTEHLASELSDYFPPPLRERFPGPVAKHPLGAEIIATQVANHIVNRMGSTFLFRIRAQTGGSAINAALAYFAGRDIYDLRELWRAIDRLDNQVPAELQTRMLRRLSDLQERATLWLLRNLQAPIDIGETVARIRPAIIQLDAWLDELLPQSDRDRLHTETTELTQAGVPPTLARQVAHLEPLYSALDLVKVCAETKASLERATCLYFGIATHLELNWLRDTLVQFEAVDSWQERYRAGLEDEFYVQLRLLTMRVLTSAPSEQPPQAQIAHWAEEYRPIVAHLRGTLDELEGAAQPDLAMLGVAVQELRTTVQAGAAQRQWLIHNQQPSEAKWA</sequence>
<feature type="domain" description="NAD-glutamate dehydrogenase ACT2" evidence="5">
    <location>
        <begin position="408"/>
        <end position="496"/>
    </location>
</feature>